<name>A0A6I2URY5_9FIRM</name>
<feature type="region of interest" description="Disordered" evidence="2">
    <location>
        <begin position="1"/>
        <end position="23"/>
    </location>
</feature>
<evidence type="ECO:0000256" key="2">
    <source>
        <dbReference type="SAM" id="MobiDB-lite"/>
    </source>
</evidence>
<dbReference type="InterPro" id="IPR007712">
    <property type="entry name" value="RelE/ParE_toxin"/>
</dbReference>
<evidence type="ECO:0000313" key="3">
    <source>
        <dbReference type="EMBL" id="MSV24953.1"/>
    </source>
</evidence>
<reference evidence="3 4" key="1">
    <citation type="submission" date="2019-08" db="EMBL/GenBank/DDBJ databases">
        <title>In-depth cultivation of the pig gut microbiome towards novel bacterial diversity and tailored functional studies.</title>
        <authorList>
            <person name="Wylensek D."/>
            <person name="Hitch T.C.A."/>
            <person name="Clavel T."/>
        </authorList>
    </citation>
    <scope>NUCLEOTIDE SEQUENCE [LARGE SCALE GENOMIC DNA]</scope>
    <source>
        <strain evidence="4">WCA-380-WT-3B3</strain>
    </source>
</reference>
<evidence type="ECO:0000256" key="1">
    <source>
        <dbReference type="ARBA" id="ARBA00022649"/>
    </source>
</evidence>
<organism evidence="3 4">
    <name type="scientific">Selenomonas montiformis</name>
    <dbReference type="NCBI Taxonomy" id="2652285"/>
    <lineage>
        <taxon>Bacteria</taxon>
        <taxon>Bacillati</taxon>
        <taxon>Bacillota</taxon>
        <taxon>Negativicutes</taxon>
        <taxon>Selenomonadales</taxon>
        <taxon>Selenomonadaceae</taxon>
        <taxon>Selenomonas</taxon>
    </lineage>
</organism>
<keyword evidence="1" id="KW-1277">Toxin-antitoxin system</keyword>
<dbReference type="Pfam" id="PF05016">
    <property type="entry name" value="ParE_toxin"/>
    <property type="match status" value="1"/>
</dbReference>
<dbReference type="AlphaFoldDB" id="A0A6I2URY5"/>
<comment type="caution">
    <text evidence="3">The sequence shown here is derived from an EMBL/GenBank/DDBJ whole genome shotgun (WGS) entry which is preliminary data.</text>
</comment>
<accession>A0A6I2URY5</accession>
<keyword evidence="4" id="KW-1185">Reference proteome</keyword>
<evidence type="ECO:0000313" key="4">
    <source>
        <dbReference type="Proteomes" id="UP000430222"/>
    </source>
</evidence>
<dbReference type="Gene3D" id="3.30.2310.20">
    <property type="entry name" value="RelE-like"/>
    <property type="match status" value="1"/>
</dbReference>
<proteinExistence type="predicted"/>
<dbReference type="InterPro" id="IPR035093">
    <property type="entry name" value="RelE/ParE_toxin_dom_sf"/>
</dbReference>
<protein>
    <submittedName>
        <fullName evidence="3">Type II toxin-antitoxin system RelE/ParE family toxin</fullName>
    </submittedName>
</protein>
<dbReference type="Proteomes" id="UP000430222">
    <property type="component" value="Unassembled WGS sequence"/>
</dbReference>
<gene>
    <name evidence="3" type="ORF">FYJ78_07110</name>
</gene>
<dbReference type="EMBL" id="VUNL01000007">
    <property type="protein sequence ID" value="MSV24953.1"/>
    <property type="molecule type" value="Genomic_DNA"/>
</dbReference>
<sequence length="139" mass="15910">MKSVPSWTKESKISKPENPCLPKNSLHPLGENILMTEYQIIISEQAAKDMSDIYEYIANTIGMPQIATGQFNRIAEAIETLNYFPERVKVMVDSKRPEKQFRQLLIDNYSVIFTITEHTVNISRIAYSPSNLADKLNNM</sequence>